<dbReference type="AlphaFoldDB" id="A0A6B0U166"/>
<dbReference type="EMBL" id="GIFC01000082">
    <property type="protein sequence ID" value="MXU82165.1"/>
    <property type="molecule type" value="Transcribed_RNA"/>
</dbReference>
<evidence type="ECO:0000256" key="1">
    <source>
        <dbReference type="SAM" id="MobiDB-lite"/>
    </source>
</evidence>
<organism evidence="3">
    <name type="scientific">Ixodes ricinus</name>
    <name type="common">Common tick</name>
    <name type="synonym">Acarus ricinus</name>
    <dbReference type="NCBI Taxonomy" id="34613"/>
    <lineage>
        <taxon>Eukaryota</taxon>
        <taxon>Metazoa</taxon>
        <taxon>Ecdysozoa</taxon>
        <taxon>Arthropoda</taxon>
        <taxon>Chelicerata</taxon>
        <taxon>Arachnida</taxon>
        <taxon>Acari</taxon>
        <taxon>Parasitiformes</taxon>
        <taxon>Ixodida</taxon>
        <taxon>Ixodoidea</taxon>
        <taxon>Ixodidae</taxon>
        <taxon>Ixodinae</taxon>
        <taxon>Ixodes</taxon>
    </lineage>
</organism>
<feature type="chain" id="PRO_5025464955" evidence="2">
    <location>
        <begin position="29"/>
        <end position="66"/>
    </location>
</feature>
<evidence type="ECO:0000256" key="2">
    <source>
        <dbReference type="SAM" id="SignalP"/>
    </source>
</evidence>
<protein>
    <submittedName>
        <fullName evidence="3">Putative secreted protein</fullName>
    </submittedName>
</protein>
<proteinExistence type="predicted"/>
<evidence type="ECO:0000313" key="3">
    <source>
        <dbReference type="EMBL" id="MXU82165.1"/>
    </source>
</evidence>
<feature type="signal peptide" evidence="2">
    <location>
        <begin position="1"/>
        <end position="28"/>
    </location>
</feature>
<accession>A0A6B0U166</accession>
<sequence length="66" mass="7829">MARGVRAILALRVLYFCVSLDWLNRTRTRPITTLHRPPDREQRPRQSFARSPRRSPDWRTRAVACP</sequence>
<keyword evidence="2" id="KW-0732">Signal</keyword>
<name>A0A6B0U166_IXORI</name>
<reference evidence="3" key="1">
    <citation type="submission" date="2019-12" db="EMBL/GenBank/DDBJ databases">
        <title>An insight into the sialome of adult female Ixodes ricinus ticks feeding for 6 days.</title>
        <authorList>
            <person name="Perner J."/>
            <person name="Ribeiro J.M.C."/>
        </authorList>
    </citation>
    <scope>NUCLEOTIDE SEQUENCE</scope>
    <source>
        <strain evidence="3">Semi-engorged</strain>
        <tissue evidence="3">Salivary glands</tissue>
    </source>
</reference>
<feature type="region of interest" description="Disordered" evidence="1">
    <location>
        <begin position="31"/>
        <end position="66"/>
    </location>
</feature>